<sequence>MSMFLAVTMPTATDETKLIVLLCNMTGEAKKWAAAQIDSTTRRLKGTPDEISKAFTEHFQGANDKMMAEFELARLKQTGSVRDYITEFNAIIERMDAVEDYSKR</sequence>
<comment type="caution">
    <text evidence="1">The sequence shown here is derived from an EMBL/GenBank/DDBJ whole genome shotgun (WGS) entry which is preliminary data.</text>
</comment>
<feature type="non-terminal residue" evidence="1">
    <location>
        <position position="104"/>
    </location>
</feature>
<evidence type="ECO:0000313" key="1">
    <source>
        <dbReference type="EMBL" id="KAJ2804694.1"/>
    </source>
</evidence>
<protein>
    <submittedName>
        <fullName evidence="1">Uncharacterized protein</fullName>
    </submittedName>
</protein>
<organism evidence="1 2">
    <name type="scientific">Coemansia helicoidea</name>
    <dbReference type="NCBI Taxonomy" id="1286919"/>
    <lineage>
        <taxon>Eukaryota</taxon>
        <taxon>Fungi</taxon>
        <taxon>Fungi incertae sedis</taxon>
        <taxon>Zoopagomycota</taxon>
        <taxon>Kickxellomycotina</taxon>
        <taxon>Kickxellomycetes</taxon>
        <taxon>Kickxellales</taxon>
        <taxon>Kickxellaceae</taxon>
        <taxon>Coemansia</taxon>
    </lineage>
</organism>
<reference evidence="1" key="1">
    <citation type="submission" date="2022-07" db="EMBL/GenBank/DDBJ databases">
        <title>Phylogenomic reconstructions and comparative analyses of Kickxellomycotina fungi.</title>
        <authorList>
            <person name="Reynolds N.K."/>
            <person name="Stajich J.E."/>
            <person name="Barry K."/>
            <person name="Grigoriev I.V."/>
            <person name="Crous P."/>
            <person name="Smith M.E."/>
        </authorList>
    </citation>
    <scope>NUCLEOTIDE SEQUENCE</scope>
    <source>
        <strain evidence="1">BCRC 34780</strain>
    </source>
</reference>
<accession>A0ACC1LB94</accession>
<proteinExistence type="predicted"/>
<name>A0ACC1LB94_9FUNG</name>
<keyword evidence="2" id="KW-1185">Reference proteome</keyword>
<dbReference type="Proteomes" id="UP001140087">
    <property type="component" value="Unassembled WGS sequence"/>
</dbReference>
<gene>
    <name evidence="1" type="ORF">H4R21_001546</name>
</gene>
<dbReference type="EMBL" id="JANBUN010000327">
    <property type="protein sequence ID" value="KAJ2804694.1"/>
    <property type="molecule type" value="Genomic_DNA"/>
</dbReference>
<evidence type="ECO:0000313" key="2">
    <source>
        <dbReference type="Proteomes" id="UP001140087"/>
    </source>
</evidence>